<dbReference type="PANTHER" id="PTHR47004">
    <property type="entry name" value="F-BOX ONLY PROTEIN 24"/>
    <property type="match status" value="1"/>
</dbReference>
<dbReference type="InterPro" id="IPR000408">
    <property type="entry name" value="Reg_chr_condens"/>
</dbReference>
<feature type="region of interest" description="Disordered" evidence="2">
    <location>
        <begin position="218"/>
        <end position="262"/>
    </location>
</feature>
<dbReference type="Proteomes" id="UP000437017">
    <property type="component" value="Unassembled WGS sequence"/>
</dbReference>
<name>A0A643CE13_BALPH</name>
<comment type="caution">
    <text evidence="4">The sequence shown here is derived from an EMBL/GenBank/DDBJ whole genome shotgun (WGS) entry which is preliminary data.</text>
</comment>
<dbReference type="CDD" id="cd22098">
    <property type="entry name" value="F-box_FBXO24"/>
    <property type="match status" value="1"/>
</dbReference>
<feature type="region of interest" description="Disordered" evidence="2">
    <location>
        <begin position="71"/>
        <end position="202"/>
    </location>
</feature>
<dbReference type="SUPFAM" id="SSF50985">
    <property type="entry name" value="RCC1/BLIP-II"/>
    <property type="match status" value="1"/>
</dbReference>
<feature type="repeat" description="RCC1" evidence="1">
    <location>
        <begin position="622"/>
        <end position="671"/>
    </location>
</feature>
<dbReference type="Gene3D" id="1.20.1280.50">
    <property type="match status" value="1"/>
</dbReference>
<dbReference type="EMBL" id="SGJD01001802">
    <property type="protein sequence ID" value="KAB0398208.1"/>
    <property type="molecule type" value="Genomic_DNA"/>
</dbReference>
<evidence type="ECO:0000259" key="3">
    <source>
        <dbReference type="PROSITE" id="PS50181"/>
    </source>
</evidence>
<protein>
    <recommendedName>
        <fullName evidence="3">F-box domain-containing protein</fullName>
    </recommendedName>
</protein>
<proteinExistence type="predicted"/>
<evidence type="ECO:0000313" key="5">
    <source>
        <dbReference type="Proteomes" id="UP000437017"/>
    </source>
</evidence>
<sequence length="826" mass="91652">IHPTIRAPGPSPRDIRDLRHSTRARKTLVQKELRKQEERFHMIQSAELEVFSLSGLKGEEVWRAGRRSRFQGEEAGSGTRRTNRDPETRRKWLIRTRRRGGDSGTGGVVAAEGTVDAILAAETEAPRQSPESGRTDSMGVGPRRQRGPRGSPSPGRGHGVGKAAGTKARELSTRGQGARRDEGRSREEAVRMVRRSQRRKLQKVTGLCRLEEGLRVRGQEAKQGKGSKMAARDQGRGYVKRSCPSCGPEPGGEEKKRRGKPTSVQLFPPELVDHIISFLPVRDVVSLGQTCHYLHEVCDSEGVWRRMCHRLSPCLRKQGSGGVWRRMCHRLSPRLRKQGSGVRPWKRAAILNYTKGLYFQAFGGRRRCLSKTVAPVLAHGYRRFLPTKDHIFILDYTGTLFFLKNALVSSTLGQIQWKRACRYVLLCRGAKDFASDPRGDTVYRKYLYVLATREQPEVVGTTHSQSCDCVEVYLQSNGQRVFRMTFHHSMSFKQIVLVGQETQRALLLLTVQLALRKVSHCLPHLRVACMASNQSSTLYITDPSLGQTFQIQNPPLSLFQLCGGPGGVYFEVHTPGVYRDLFGTLQAFDPTDQQMPLALSLPAKVLFCALGYNHLGLVDEFGRIFMQGNNRYGQLGTGDKMDRGEPTQVHYPQRPVALWCGLNHSLVLSQGSDFSKELLGCGCGAGGRLPGWPKGSASFVKLHIKVPLCACSLCSTRECLYVLSSHDIEHHPAYRDLPASRVAGTPEPSLGAGAAQDPGGAVARACEQYLSQIHSCPTLQDRMEKMKEVVGWMPLMAAQKDFFWEALDMLQRAAGGVGQGPPTPDS</sequence>
<dbReference type="PANTHER" id="PTHR47004:SF1">
    <property type="entry name" value="F-BOX ONLY PROTEIN 24"/>
    <property type="match status" value="1"/>
</dbReference>
<dbReference type="InterPro" id="IPR001810">
    <property type="entry name" value="F-box_dom"/>
</dbReference>
<dbReference type="PROSITE" id="PS50181">
    <property type="entry name" value="FBOX"/>
    <property type="match status" value="1"/>
</dbReference>
<accession>A0A643CE13</accession>
<reference evidence="4 5" key="1">
    <citation type="journal article" date="2019" name="PLoS ONE">
        <title>Genomic analyses reveal an absence of contemporary introgressive admixture between fin whales and blue whales, despite known hybrids.</title>
        <authorList>
            <person name="Westbury M.V."/>
            <person name="Petersen B."/>
            <person name="Lorenzen E.D."/>
        </authorList>
    </citation>
    <scope>NUCLEOTIDE SEQUENCE [LARGE SCALE GENOMIC DNA]</scope>
    <source>
        <strain evidence="4">FinWhale-01</strain>
    </source>
</reference>
<dbReference type="SMART" id="SM00256">
    <property type="entry name" value="FBOX"/>
    <property type="match status" value="1"/>
</dbReference>
<dbReference type="AlphaFoldDB" id="A0A643CE13"/>
<dbReference type="InterPro" id="IPR009091">
    <property type="entry name" value="RCC1/BLIP-II"/>
</dbReference>
<dbReference type="PROSITE" id="PS50012">
    <property type="entry name" value="RCC1_3"/>
    <property type="match status" value="1"/>
</dbReference>
<feature type="compositionally biased region" description="Basic and acidic residues" evidence="2">
    <location>
        <begin position="167"/>
        <end position="191"/>
    </location>
</feature>
<dbReference type="OrthoDB" id="101791at2759"/>
<dbReference type="InterPro" id="IPR052866">
    <property type="entry name" value="F-box_protein_24"/>
</dbReference>
<evidence type="ECO:0000256" key="2">
    <source>
        <dbReference type="SAM" id="MobiDB-lite"/>
    </source>
</evidence>
<keyword evidence="5" id="KW-1185">Reference proteome</keyword>
<dbReference type="Pfam" id="PF12937">
    <property type="entry name" value="F-box-like"/>
    <property type="match status" value="1"/>
</dbReference>
<dbReference type="Pfam" id="PF00415">
    <property type="entry name" value="RCC1"/>
    <property type="match status" value="1"/>
</dbReference>
<evidence type="ECO:0000313" key="4">
    <source>
        <dbReference type="EMBL" id="KAB0398208.1"/>
    </source>
</evidence>
<dbReference type="SUPFAM" id="SSF81383">
    <property type="entry name" value="F-box domain"/>
    <property type="match status" value="1"/>
</dbReference>
<dbReference type="InterPro" id="IPR036047">
    <property type="entry name" value="F-box-like_dom_sf"/>
</dbReference>
<gene>
    <name evidence="4" type="ORF">E2I00_014906</name>
</gene>
<feature type="domain" description="F-box" evidence="3">
    <location>
        <begin position="261"/>
        <end position="307"/>
    </location>
</feature>
<feature type="compositionally biased region" description="Basic residues" evidence="2">
    <location>
        <begin position="192"/>
        <end position="202"/>
    </location>
</feature>
<evidence type="ECO:0000256" key="1">
    <source>
        <dbReference type="PROSITE-ProRule" id="PRU00235"/>
    </source>
</evidence>
<organism evidence="4 5">
    <name type="scientific">Balaenoptera physalus</name>
    <name type="common">Fin whale</name>
    <name type="synonym">Balaena physalus</name>
    <dbReference type="NCBI Taxonomy" id="9770"/>
    <lineage>
        <taxon>Eukaryota</taxon>
        <taxon>Metazoa</taxon>
        <taxon>Chordata</taxon>
        <taxon>Craniata</taxon>
        <taxon>Vertebrata</taxon>
        <taxon>Euteleostomi</taxon>
        <taxon>Mammalia</taxon>
        <taxon>Eutheria</taxon>
        <taxon>Laurasiatheria</taxon>
        <taxon>Artiodactyla</taxon>
        <taxon>Whippomorpha</taxon>
        <taxon>Cetacea</taxon>
        <taxon>Mysticeti</taxon>
        <taxon>Balaenopteridae</taxon>
        <taxon>Balaenoptera</taxon>
    </lineage>
</organism>
<dbReference type="Gene3D" id="2.130.10.30">
    <property type="entry name" value="Regulator of chromosome condensation 1/beta-lactamase-inhibitor protein II"/>
    <property type="match status" value="1"/>
</dbReference>
<feature type="non-terminal residue" evidence="4">
    <location>
        <position position="1"/>
    </location>
</feature>
<feature type="region of interest" description="Disordered" evidence="2">
    <location>
        <begin position="1"/>
        <end position="21"/>
    </location>
</feature>